<evidence type="ECO:0000256" key="6">
    <source>
        <dbReference type="SAM" id="Phobius"/>
    </source>
</evidence>
<dbReference type="PANTHER" id="PTHR43562:SF3">
    <property type="entry name" value="SODIUM ION_PROTON EXCHANGER (EUROFUNG)"/>
    <property type="match status" value="1"/>
</dbReference>
<dbReference type="Gene3D" id="1.20.1530.20">
    <property type="match status" value="1"/>
</dbReference>
<comment type="caution">
    <text evidence="7">The sequence shown here is derived from an EMBL/GenBank/DDBJ whole genome shotgun (WGS) entry which is preliminary data.</text>
</comment>
<dbReference type="InterPro" id="IPR038770">
    <property type="entry name" value="Na+/solute_symporter_sf"/>
</dbReference>
<keyword evidence="5" id="KW-0739">Sodium transport</keyword>
<evidence type="ECO:0000313" key="7">
    <source>
        <dbReference type="EMBL" id="CAK9077231.1"/>
    </source>
</evidence>
<evidence type="ECO:0000256" key="5">
    <source>
        <dbReference type="ARBA" id="ARBA00023201"/>
    </source>
</evidence>
<protein>
    <submittedName>
        <fullName evidence="7">Uncharacterized protein</fullName>
    </submittedName>
</protein>
<sequence>MPALIGEITVGIIAGPHVKNLVPETNALILQGEIALAVAALQLETMQAFSIGASFATMLLNLTQWKKGGIAKGMRSTGIALNVMKGGGVLNQPSGQVMLVLVVFMSFLAVKVVKRVATFLMRYFFACSIGFTVPVEDFGNVEVWKRASVLLLCVFAKLCMGFFAMPLTFNDFLILGFAWGSWGEFSFILALRAVRGNLLSGESYSALVLAVLISILICPTVLRVVLTRREIEAKRRIEEAKRLGRTLKPNAQRNVYFCVQTRSRAQWGQQGALLNGLLEVGCKVVDFRSFHPFHDVGTQHIINELYLKDMELELGSAETPANRANFNVAFASTLLMAKDLAEAANDLCRKVRLHTCHRRSSLATVAVAGLLKTGGWQPGEGTQELIEEVHYGSATEDVPVGSFRRTASPSEQIAAQHAHLEMQQAMTTRPNLQV</sequence>
<organism evidence="7 8">
    <name type="scientific">Durusdinium trenchii</name>
    <dbReference type="NCBI Taxonomy" id="1381693"/>
    <lineage>
        <taxon>Eukaryota</taxon>
        <taxon>Sar</taxon>
        <taxon>Alveolata</taxon>
        <taxon>Dinophyceae</taxon>
        <taxon>Suessiales</taxon>
        <taxon>Symbiodiniaceae</taxon>
        <taxon>Durusdinium</taxon>
    </lineage>
</organism>
<evidence type="ECO:0000256" key="2">
    <source>
        <dbReference type="ARBA" id="ARBA00022449"/>
    </source>
</evidence>
<evidence type="ECO:0000256" key="3">
    <source>
        <dbReference type="ARBA" id="ARBA00023053"/>
    </source>
</evidence>
<dbReference type="EMBL" id="CAXAMN010023362">
    <property type="protein sequence ID" value="CAK9077231.1"/>
    <property type="molecule type" value="Genomic_DNA"/>
</dbReference>
<keyword evidence="2" id="KW-0050">Antiport</keyword>
<keyword evidence="6" id="KW-0812">Transmembrane</keyword>
<keyword evidence="4" id="KW-0406">Ion transport</keyword>
<feature type="transmembrane region" description="Helical" evidence="6">
    <location>
        <begin position="206"/>
        <end position="226"/>
    </location>
</feature>
<evidence type="ECO:0000256" key="1">
    <source>
        <dbReference type="ARBA" id="ARBA00022448"/>
    </source>
</evidence>
<accession>A0ABP0PMG3</accession>
<gene>
    <name evidence="7" type="ORF">CCMP2556_LOCUS38070</name>
</gene>
<keyword evidence="3" id="KW-0915">Sodium</keyword>
<keyword evidence="1" id="KW-0813">Transport</keyword>
<dbReference type="Proteomes" id="UP001642484">
    <property type="component" value="Unassembled WGS sequence"/>
</dbReference>
<keyword evidence="6" id="KW-0472">Membrane</keyword>
<keyword evidence="6" id="KW-1133">Transmembrane helix</keyword>
<proteinExistence type="predicted"/>
<evidence type="ECO:0000256" key="4">
    <source>
        <dbReference type="ARBA" id="ARBA00023065"/>
    </source>
</evidence>
<dbReference type="PANTHER" id="PTHR43562">
    <property type="entry name" value="NAPA-TYPE SODIUM/HYDROGEN ANTIPORTER"/>
    <property type="match status" value="1"/>
</dbReference>
<reference evidence="7 8" key="1">
    <citation type="submission" date="2024-02" db="EMBL/GenBank/DDBJ databases">
        <authorList>
            <person name="Chen Y."/>
            <person name="Shah S."/>
            <person name="Dougan E. K."/>
            <person name="Thang M."/>
            <person name="Chan C."/>
        </authorList>
    </citation>
    <scope>NUCLEOTIDE SEQUENCE [LARGE SCALE GENOMIC DNA]</scope>
</reference>
<evidence type="ECO:0000313" key="8">
    <source>
        <dbReference type="Proteomes" id="UP001642484"/>
    </source>
</evidence>
<feature type="transmembrane region" description="Helical" evidence="6">
    <location>
        <begin position="94"/>
        <end position="112"/>
    </location>
</feature>
<keyword evidence="8" id="KW-1185">Reference proteome</keyword>
<feature type="transmembrane region" description="Helical" evidence="6">
    <location>
        <begin position="147"/>
        <end position="165"/>
    </location>
</feature>
<name>A0ABP0PMG3_9DINO</name>